<feature type="transmembrane region" description="Helical" evidence="20">
    <location>
        <begin position="101"/>
        <end position="120"/>
    </location>
</feature>
<feature type="domain" description="Guanylate cyclase" evidence="21">
    <location>
        <begin position="314"/>
        <end position="441"/>
    </location>
</feature>
<dbReference type="GO" id="GO:0005524">
    <property type="term" value="F:ATP binding"/>
    <property type="evidence" value="ECO:0007669"/>
    <property type="project" value="UniProtKB-UniRule"/>
</dbReference>
<reference evidence="22" key="1">
    <citation type="submission" date="2025-08" db="UniProtKB">
        <authorList>
            <consortium name="Ensembl"/>
        </authorList>
    </citation>
    <scope>IDENTIFICATION</scope>
</reference>
<feature type="transmembrane region" description="Helical" evidence="20">
    <location>
        <begin position="132"/>
        <end position="155"/>
    </location>
</feature>
<feature type="binding site" evidence="17">
    <location>
        <position position="319"/>
    </location>
    <ligand>
        <name>Mg(2+)</name>
        <dbReference type="ChEBI" id="CHEBI:18420"/>
        <label>2</label>
        <note>catalytic</note>
    </ligand>
</feature>
<feature type="binding site" evidence="16">
    <location>
        <position position="936"/>
    </location>
    <ligand>
        <name>ATP</name>
        <dbReference type="ChEBI" id="CHEBI:30616"/>
    </ligand>
</feature>
<dbReference type="SMART" id="SM00044">
    <property type="entry name" value="CYCc"/>
    <property type="match status" value="2"/>
</dbReference>
<name>A0A8C5AZZ9_GADMO</name>
<comment type="cofactor">
    <cofactor evidence="17">
        <name>Mg(2+)</name>
        <dbReference type="ChEBI" id="CHEBI:18420"/>
    </cofactor>
    <cofactor evidence="17">
        <name>Mn(2+)</name>
        <dbReference type="ChEBI" id="CHEBI:29035"/>
    </cofactor>
    <text evidence="17">Binds 2 magnesium ions per subunit. Is also active with manganese (in vitro).</text>
</comment>
<dbReference type="EC" id="4.6.1.1" evidence="15"/>
<comment type="similarity">
    <text evidence="15 18">Belongs to the adenylyl cyclase class-4/guanylyl cyclase family.</text>
</comment>
<dbReference type="PANTHER" id="PTHR45627:SF6">
    <property type="entry name" value="ADENYLATE CYCLASE TYPE 2"/>
    <property type="match status" value="1"/>
</dbReference>
<dbReference type="GO" id="GO:0006171">
    <property type="term" value="P:cAMP biosynthetic process"/>
    <property type="evidence" value="ECO:0007669"/>
    <property type="project" value="UniProtKB-KW"/>
</dbReference>
<dbReference type="Pfam" id="PF00211">
    <property type="entry name" value="Guanylate_cyc"/>
    <property type="match status" value="2"/>
</dbReference>
<dbReference type="Gene3D" id="3.30.70.1230">
    <property type="entry name" value="Nucleotide cyclase"/>
    <property type="match status" value="2"/>
</dbReference>
<feature type="binding site" evidence="17">
    <location>
        <position position="320"/>
    </location>
    <ligand>
        <name>Mg(2+)</name>
        <dbReference type="ChEBI" id="CHEBI:18420"/>
        <label>2</label>
        <note>catalytic</note>
    </ligand>
</feature>
<dbReference type="InterPro" id="IPR029787">
    <property type="entry name" value="Nucleotide_cyclase"/>
</dbReference>
<reference evidence="22" key="2">
    <citation type="submission" date="2025-09" db="UniProtKB">
        <authorList>
            <consortium name="Ensembl"/>
        </authorList>
    </citation>
    <scope>IDENTIFICATION</scope>
</reference>
<feature type="binding site" evidence="17">
    <location>
        <position position="363"/>
    </location>
    <ligand>
        <name>Mg(2+)</name>
        <dbReference type="ChEBI" id="CHEBI:18420"/>
        <label>1</label>
        <note>catalytic</note>
    </ligand>
</feature>
<feature type="transmembrane region" description="Helical" evidence="20">
    <location>
        <begin position="211"/>
        <end position="231"/>
    </location>
</feature>
<feature type="region of interest" description="Disordered" evidence="19">
    <location>
        <begin position="555"/>
        <end position="577"/>
    </location>
</feature>
<dbReference type="PIRSF" id="PIRSF039050">
    <property type="entry name" value="Ade_cyc"/>
    <property type="match status" value="1"/>
</dbReference>
<dbReference type="GO" id="GO:0007193">
    <property type="term" value="P:adenylate cyclase-inhibiting G protein-coupled receptor signaling pathway"/>
    <property type="evidence" value="ECO:0007669"/>
    <property type="project" value="TreeGrafter"/>
</dbReference>
<dbReference type="PANTHER" id="PTHR45627">
    <property type="entry name" value="ADENYLATE CYCLASE TYPE 1"/>
    <property type="match status" value="1"/>
</dbReference>
<evidence type="ECO:0000256" key="16">
    <source>
        <dbReference type="PIRSR" id="PIRSR039050-50"/>
    </source>
</evidence>
<evidence type="ECO:0000256" key="20">
    <source>
        <dbReference type="SAM" id="Phobius"/>
    </source>
</evidence>
<dbReference type="AlphaFoldDB" id="A0A8C5AZZ9"/>
<dbReference type="GO" id="GO:0007189">
    <property type="term" value="P:adenylate cyclase-activating G protein-coupled receptor signaling pathway"/>
    <property type="evidence" value="ECO:0007669"/>
    <property type="project" value="TreeGrafter"/>
</dbReference>
<evidence type="ECO:0000256" key="4">
    <source>
        <dbReference type="ARBA" id="ARBA00022692"/>
    </source>
</evidence>
<keyword evidence="14 15" id="KW-0456">Lyase</keyword>
<evidence type="ECO:0000256" key="3">
    <source>
        <dbReference type="ARBA" id="ARBA00004141"/>
    </source>
</evidence>
<evidence type="ECO:0000313" key="22">
    <source>
        <dbReference type="Ensembl" id="ENSGMOP00000039838.1"/>
    </source>
</evidence>
<evidence type="ECO:0000256" key="13">
    <source>
        <dbReference type="ARBA" id="ARBA00023180"/>
    </source>
</evidence>
<feature type="compositionally biased region" description="Gly residues" evidence="19">
    <location>
        <begin position="22"/>
        <end position="35"/>
    </location>
</feature>
<keyword evidence="4 20" id="KW-0812">Transmembrane</keyword>
<proteinExistence type="inferred from homology"/>
<accession>A0A8C5AZZ9</accession>
<sequence length="1088" mass="122550">MWQEALRTRGHYLLEKSDGGDPSDGGGESPSGAGGPVWAEEEGSGRWDGEKRQDWLYESYYRMSQQHPLFVFLLLIVMGACLALLLVFYSSGLVSRVDHLVFLITVPTTLLLFLSIFILVCIESVFKRMLRLFSLLIWACLVTMGYLFMFSGGILCPWDQVSFFLFIVFVVYTMLPFSMRGAVMASVLTCSSHTVTLCVCLASSIQDQDSLRWQILANVIIFTCGNLAGAYHKHLMDLALKQTYQDTCNCIKSPIKLEFEKHQQERLLLSLLPAHIARVMKAEIIQRLEGPRFGRAENTNNFHNLYVQRHTNVSILYADIVGFTRLASDCSPGELVHMLNELFGKFDQIAKDNECMRIKILGDCYYCVSGLPESLPHHARNCVKMGLDMCEAIKKVRDATGVDINMRVGVHSGNVLCGVIGLQKWQYDVWSHDVTLANHMEAGGVPGRVHISEVTLEHLDGSYKVEPGDGPIRDSYLKEHGVVTYLVTDRHSPSLGVRSRPSLDGGKTRASVRMTRYLESWGAAKPFANLHHRGSMTTDSGKVKTTVRTHDAATGSHTLQRHGHSHVHGTQSPTHSHRTKTHLFNTVKHSHIQNGQTHTQWLKSEDIQRISLFFHNKALESEYRSTTLPAFKYYITCACLIFCCIFVVQVLVLSVFLIRVICLSDPLRSVCLRSVCLYAQQGAGKASFSWLPSSSAIIIANQPWLRLVLTMTTMALILVMSVFNMVRCSFYFIYCCILGLVSCSVFLRINYELKMVVMLVAVVIYNVIILQTHAPLLDGYNTALYHMETLDRPGVLKDLKTMGSVSLFIFFITLLVLARQNEYYCRLDFLWRDKFKRECEEIETMENLNRVLLENVLPAHVAEHFLARNWKNEDLYHQSYQSVCVMFASIPDFKEFYTESDVNKEGLECLRLLNEIIADFDELLSKPKFSGVEKIKTIGSTYMAATGLNAMPGPENTQEHDRQYTHIGTMVEFAFALVGKLDLINRHSFNDFRLRVGINHGPLIAGVIGAQKPQYDIWGNSVNVASRMETTGVLGKIQVTEETSRALGALGYVCSCRGVISVKGKGELKTYFVHTEMSRSLSQGTVMP</sequence>
<comment type="subcellular location">
    <subcellularLocation>
        <location evidence="3">Membrane</location>
        <topology evidence="3">Multi-pass membrane protein</topology>
    </subcellularLocation>
</comment>
<evidence type="ECO:0000256" key="19">
    <source>
        <dbReference type="SAM" id="MobiDB-lite"/>
    </source>
</evidence>
<feature type="domain" description="Guanylate cyclase" evidence="21">
    <location>
        <begin position="884"/>
        <end position="1029"/>
    </location>
</feature>
<keyword evidence="17" id="KW-0464">Manganese</keyword>
<feature type="transmembrane region" description="Helical" evidence="20">
    <location>
        <begin position="704"/>
        <end position="723"/>
    </location>
</feature>
<keyword evidence="8 15" id="KW-0067">ATP-binding</keyword>
<dbReference type="GeneTree" id="ENSGT00940000156424"/>
<dbReference type="Pfam" id="PF16214">
    <property type="entry name" value="AC_N"/>
    <property type="match status" value="1"/>
</dbReference>
<evidence type="ECO:0000259" key="21">
    <source>
        <dbReference type="PROSITE" id="PS50125"/>
    </source>
</evidence>
<comment type="cofactor">
    <cofactor evidence="2">
        <name>Mn(2+)</name>
        <dbReference type="ChEBI" id="CHEBI:29035"/>
    </cofactor>
</comment>
<feature type="transmembrane region" description="Helical" evidence="20">
    <location>
        <begin position="69"/>
        <end position="89"/>
    </location>
</feature>
<feature type="transmembrane region" description="Helical" evidence="20">
    <location>
        <begin position="633"/>
        <end position="658"/>
    </location>
</feature>
<evidence type="ECO:0000256" key="11">
    <source>
        <dbReference type="ARBA" id="ARBA00022998"/>
    </source>
</evidence>
<gene>
    <name evidence="22" type="primary">ADCY2</name>
    <name evidence="22" type="synonym">adcy2b</name>
</gene>
<comment type="catalytic activity">
    <reaction evidence="1 15">
        <text>ATP = 3',5'-cyclic AMP + diphosphate</text>
        <dbReference type="Rhea" id="RHEA:15389"/>
        <dbReference type="ChEBI" id="CHEBI:30616"/>
        <dbReference type="ChEBI" id="CHEBI:33019"/>
        <dbReference type="ChEBI" id="CHEBI:58165"/>
        <dbReference type="EC" id="4.6.1.1"/>
    </reaction>
</comment>
<feature type="binding site" evidence="16">
    <location>
        <position position="1063"/>
    </location>
    <ligand>
        <name>ATP</name>
        <dbReference type="ChEBI" id="CHEBI:30616"/>
    </ligand>
</feature>
<feature type="transmembrane region" description="Helical" evidence="20">
    <location>
        <begin position="730"/>
        <end position="749"/>
    </location>
</feature>
<evidence type="ECO:0000256" key="6">
    <source>
        <dbReference type="ARBA" id="ARBA00022737"/>
    </source>
</evidence>
<feature type="region of interest" description="Disordered" evidence="19">
    <location>
        <begin position="14"/>
        <end position="46"/>
    </location>
</feature>
<keyword evidence="12 15" id="KW-0472">Membrane</keyword>
<evidence type="ECO:0000256" key="8">
    <source>
        <dbReference type="ARBA" id="ARBA00022840"/>
    </source>
</evidence>
<keyword evidence="10 20" id="KW-1133">Transmembrane helix</keyword>
<evidence type="ECO:0000256" key="1">
    <source>
        <dbReference type="ARBA" id="ARBA00001593"/>
    </source>
</evidence>
<dbReference type="PROSITE" id="PS00452">
    <property type="entry name" value="GUANYLATE_CYCLASE_1"/>
    <property type="match status" value="2"/>
</dbReference>
<dbReference type="InterPro" id="IPR032628">
    <property type="entry name" value="AC_N"/>
</dbReference>
<dbReference type="InterPro" id="IPR001054">
    <property type="entry name" value="A/G_cyclase"/>
</dbReference>
<keyword evidence="6" id="KW-0677">Repeat</keyword>
<comment type="function">
    <text evidence="15">Catalyzes the formation of the signaling molecule cAMP in response to G-protein signaling.</text>
</comment>
<dbReference type="CDD" id="cd07302">
    <property type="entry name" value="CHD"/>
    <property type="match status" value="2"/>
</dbReference>
<evidence type="ECO:0000256" key="2">
    <source>
        <dbReference type="ARBA" id="ARBA00001936"/>
    </source>
</evidence>
<feature type="transmembrane region" description="Helical" evidence="20">
    <location>
        <begin position="161"/>
        <end position="178"/>
    </location>
</feature>
<evidence type="ECO:0000256" key="12">
    <source>
        <dbReference type="ARBA" id="ARBA00023136"/>
    </source>
</evidence>
<evidence type="ECO:0000256" key="17">
    <source>
        <dbReference type="PIRSR" id="PIRSR039050-51"/>
    </source>
</evidence>
<evidence type="ECO:0000256" key="18">
    <source>
        <dbReference type="RuleBase" id="RU000405"/>
    </source>
</evidence>
<dbReference type="Ensembl" id="ENSGMOT00000070732.1">
    <property type="protein sequence ID" value="ENSGMOP00000039838.1"/>
    <property type="gene ID" value="ENSGMOG00000013531.2"/>
</dbReference>
<feature type="binding site" evidence="16">
    <location>
        <begin position="1023"/>
        <end position="1027"/>
    </location>
    <ligand>
        <name>ATP</name>
        <dbReference type="ChEBI" id="CHEBI:30616"/>
    </ligand>
</feature>
<feature type="binding site" evidence="17">
    <location>
        <position position="363"/>
    </location>
    <ligand>
        <name>Mg(2+)</name>
        <dbReference type="ChEBI" id="CHEBI:18420"/>
        <label>2</label>
        <note>catalytic</note>
    </ligand>
</feature>
<dbReference type="GO" id="GO:0004016">
    <property type="term" value="F:adenylate cyclase activity"/>
    <property type="evidence" value="ECO:0007669"/>
    <property type="project" value="UniProtKB-EC"/>
</dbReference>
<evidence type="ECO:0000256" key="14">
    <source>
        <dbReference type="ARBA" id="ARBA00023239"/>
    </source>
</evidence>
<organism evidence="22 23">
    <name type="scientific">Gadus morhua</name>
    <name type="common">Atlantic cod</name>
    <dbReference type="NCBI Taxonomy" id="8049"/>
    <lineage>
        <taxon>Eukaryota</taxon>
        <taxon>Metazoa</taxon>
        <taxon>Chordata</taxon>
        <taxon>Craniata</taxon>
        <taxon>Vertebrata</taxon>
        <taxon>Euteleostomi</taxon>
        <taxon>Actinopterygii</taxon>
        <taxon>Neopterygii</taxon>
        <taxon>Teleostei</taxon>
        <taxon>Neoteleostei</taxon>
        <taxon>Acanthomorphata</taxon>
        <taxon>Zeiogadaria</taxon>
        <taxon>Gadariae</taxon>
        <taxon>Gadiformes</taxon>
        <taxon>Gadoidei</taxon>
        <taxon>Gadidae</taxon>
        <taxon>Gadus</taxon>
    </lineage>
</organism>
<keyword evidence="7 15" id="KW-0547">Nucleotide-binding</keyword>
<evidence type="ECO:0000256" key="7">
    <source>
        <dbReference type="ARBA" id="ARBA00022741"/>
    </source>
</evidence>
<feature type="binding site" evidence="17">
    <location>
        <position position="319"/>
    </location>
    <ligand>
        <name>Mg(2+)</name>
        <dbReference type="ChEBI" id="CHEBI:18420"/>
        <label>1</label>
        <note>catalytic</note>
    </ligand>
</feature>
<dbReference type="InterPro" id="IPR030672">
    <property type="entry name" value="Adcy"/>
</dbReference>
<feature type="transmembrane region" description="Helical" evidence="20">
    <location>
        <begin position="798"/>
        <end position="818"/>
    </location>
</feature>
<keyword evidence="11 15" id="KW-0115">cAMP biosynthesis</keyword>
<feature type="transmembrane region" description="Helical" evidence="20">
    <location>
        <begin position="755"/>
        <end position="777"/>
    </location>
</feature>
<dbReference type="Pfam" id="PF06327">
    <property type="entry name" value="Adcy_cons_dom"/>
    <property type="match status" value="1"/>
</dbReference>
<feature type="binding site" evidence="16">
    <location>
        <begin position="1016"/>
        <end position="1018"/>
    </location>
    <ligand>
        <name>ATP</name>
        <dbReference type="ChEBI" id="CHEBI:30616"/>
    </ligand>
</feature>
<feature type="binding site" evidence="16">
    <location>
        <begin position="361"/>
        <end position="363"/>
    </location>
    <ligand>
        <name>ATP</name>
        <dbReference type="ChEBI" id="CHEBI:30616"/>
    </ligand>
</feature>
<protein>
    <recommendedName>
        <fullName evidence="15">Adenylate cyclase type 2</fullName>
        <ecNumber evidence="15">4.6.1.1</ecNumber>
    </recommendedName>
</protein>
<keyword evidence="9 15" id="KW-0460">Magnesium</keyword>
<feature type="binding site" evidence="16">
    <location>
        <position position="407"/>
    </location>
    <ligand>
        <name>ATP</name>
        <dbReference type="ChEBI" id="CHEBI:30616"/>
    </ligand>
</feature>
<dbReference type="InterPro" id="IPR018297">
    <property type="entry name" value="A/G_cyclase_CS"/>
</dbReference>
<dbReference type="InterPro" id="IPR009398">
    <property type="entry name" value="Adcy_conserved_dom"/>
</dbReference>
<keyword evidence="23" id="KW-1185">Reference proteome</keyword>
<evidence type="ECO:0000256" key="15">
    <source>
        <dbReference type="PIRNR" id="PIRNR039050"/>
    </source>
</evidence>
<feature type="binding site" evidence="16">
    <location>
        <begin position="319"/>
        <end position="324"/>
    </location>
    <ligand>
        <name>ATP</name>
        <dbReference type="ChEBI" id="CHEBI:30616"/>
    </ligand>
</feature>
<keyword evidence="13" id="KW-0325">Glycoprotein</keyword>
<dbReference type="Proteomes" id="UP000694546">
    <property type="component" value="Chromosome 22"/>
</dbReference>
<dbReference type="SUPFAM" id="SSF55073">
    <property type="entry name" value="Nucleotide cyclase"/>
    <property type="match status" value="2"/>
</dbReference>
<dbReference type="PROSITE" id="PS50125">
    <property type="entry name" value="GUANYLATE_CYCLASE_2"/>
    <property type="match status" value="2"/>
</dbReference>
<evidence type="ECO:0000256" key="10">
    <source>
        <dbReference type="ARBA" id="ARBA00022989"/>
    </source>
</evidence>
<evidence type="ECO:0000256" key="9">
    <source>
        <dbReference type="ARBA" id="ARBA00022842"/>
    </source>
</evidence>
<evidence type="ECO:0000313" key="23">
    <source>
        <dbReference type="Proteomes" id="UP000694546"/>
    </source>
</evidence>
<evidence type="ECO:0000256" key="5">
    <source>
        <dbReference type="ARBA" id="ARBA00022723"/>
    </source>
</evidence>
<dbReference type="GO" id="GO:0046872">
    <property type="term" value="F:metal ion binding"/>
    <property type="evidence" value="ECO:0007669"/>
    <property type="project" value="UniProtKB-KW"/>
</dbReference>
<dbReference type="GO" id="GO:0035556">
    <property type="term" value="P:intracellular signal transduction"/>
    <property type="evidence" value="ECO:0007669"/>
    <property type="project" value="InterPro"/>
</dbReference>
<dbReference type="GO" id="GO:0005886">
    <property type="term" value="C:plasma membrane"/>
    <property type="evidence" value="ECO:0007669"/>
    <property type="project" value="InterPro"/>
</dbReference>
<keyword evidence="5 15" id="KW-0479">Metal-binding</keyword>